<dbReference type="STRING" id="5643.A0A060S433"/>
<feature type="compositionally biased region" description="Basic residues" evidence="6">
    <location>
        <begin position="490"/>
        <end position="504"/>
    </location>
</feature>
<keyword evidence="4" id="KW-0418">Kinase</keyword>
<dbReference type="Gene3D" id="3.30.200.20">
    <property type="entry name" value="Phosphorylase Kinase, domain 1"/>
    <property type="match status" value="1"/>
</dbReference>
<dbReference type="Pfam" id="PF00069">
    <property type="entry name" value="Pkinase"/>
    <property type="match status" value="1"/>
</dbReference>
<dbReference type="InterPro" id="IPR008271">
    <property type="entry name" value="Ser/Thr_kinase_AS"/>
</dbReference>
<dbReference type="OMA" id="VDCADDW"/>
<evidence type="ECO:0000256" key="4">
    <source>
        <dbReference type="ARBA" id="ARBA00022777"/>
    </source>
</evidence>
<dbReference type="PROSITE" id="PS00108">
    <property type="entry name" value="PROTEIN_KINASE_ST"/>
    <property type="match status" value="1"/>
</dbReference>
<dbReference type="InterPro" id="IPR000719">
    <property type="entry name" value="Prot_kinase_dom"/>
</dbReference>
<dbReference type="SMART" id="SM00220">
    <property type="entry name" value="S_TKc"/>
    <property type="match status" value="1"/>
</dbReference>
<accession>A0A060S433</accession>
<dbReference type="Proteomes" id="UP000029665">
    <property type="component" value="Unassembled WGS sequence"/>
</dbReference>
<evidence type="ECO:0000256" key="5">
    <source>
        <dbReference type="ARBA" id="ARBA00022840"/>
    </source>
</evidence>
<reference evidence="8" key="1">
    <citation type="submission" date="2014-01" db="EMBL/GenBank/DDBJ databases">
        <title>The genome of the white-rot fungus Pycnoporus cinnabarinus: a basidiomycete model with a versatile arsenal for lignocellulosic biomass breakdown.</title>
        <authorList>
            <person name="Levasseur A."/>
            <person name="Lomascolo A."/>
            <person name="Ruiz-Duenas F.J."/>
            <person name="Uzan E."/>
            <person name="Piumi F."/>
            <person name="Kues U."/>
            <person name="Ram A.F.J."/>
            <person name="Murat C."/>
            <person name="Haon M."/>
            <person name="Benoit I."/>
            <person name="Arfi Y."/>
            <person name="Chevret D."/>
            <person name="Drula E."/>
            <person name="Kwon M.J."/>
            <person name="Gouret P."/>
            <person name="Lesage-Meessen L."/>
            <person name="Lombard V."/>
            <person name="Mariette J."/>
            <person name="Noirot C."/>
            <person name="Park J."/>
            <person name="Patyshakuliyeva A."/>
            <person name="Wieneger R.A.B."/>
            <person name="Wosten H.A.B."/>
            <person name="Martin F."/>
            <person name="Coutinho P.M."/>
            <person name="de Vries R."/>
            <person name="Martinez A.T."/>
            <person name="Klopp C."/>
            <person name="Pontarotti P."/>
            <person name="Henrissat B."/>
            <person name="Record E."/>
        </authorList>
    </citation>
    <scope>NUCLEOTIDE SEQUENCE [LARGE SCALE GENOMIC DNA]</scope>
    <source>
        <strain evidence="8">BRFM137</strain>
    </source>
</reference>
<comment type="caution">
    <text evidence="8">The sequence shown here is derived from an EMBL/GenBank/DDBJ whole genome shotgun (WGS) entry which is preliminary data.</text>
</comment>
<evidence type="ECO:0000256" key="2">
    <source>
        <dbReference type="ARBA" id="ARBA00022679"/>
    </source>
</evidence>
<evidence type="ECO:0000256" key="6">
    <source>
        <dbReference type="SAM" id="MobiDB-lite"/>
    </source>
</evidence>
<dbReference type="PANTHER" id="PTHR24351">
    <property type="entry name" value="RIBOSOMAL PROTEIN S6 KINASE"/>
    <property type="match status" value="1"/>
</dbReference>
<keyword evidence="9" id="KW-1185">Reference proteome</keyword>
<dbReference type="HOGENOM" id="CLU_380886_0_0_1"/>
<keyword evidence="2" id="KW-0808">Transferase</keyword>
<evidence type="ECO:0000259" key="7">
    <source>
        <dbReference type="PROSITE" id="PS50011"/>
    </source>
</evidence>
<name>A0A060S433_PYCCI</name>
<evidence type="ECO:0000256" key="3">
    <source>
        <dbReference type="ARBA" id="ARBA00022741"/>
    </source>
</evidence>
<keyword evidence="1" id="KW-0723">Serine/threonine-protein kinase</keyword>
<sequence>MKNIFKVLKSKAAAFKLSTLKAERAAKFADTSDCVKTEAVQLVADASKHIRPEENIHVKMVFDEAGEMVYLQTACNLDHFTPPAPQESSTVATLVEKQSTLIPPALNTPAFSSELPIAYFKRAAVARLSAVASAPANPIPALSTADFRVIQILGRGAQGKVLLVQYQGDGYLYALKMVKKSSLKLRDYPLAFLEQDLMKELAGNLFCAQIKASFEDHDHFYLLSDFYPAGDLNCVLYKPGGVDPIELRLFCAQLVIALDELHRQRIIHRDIKPSNVLVTRDHELVIADFGLSRAFGRTTDQQVWRQREYLNTPACSDRSSEGATGEPVDVTQRQCGTLPYMAPEIYCGVGFSYAADIFALGVTFYEMLHRKLPFGIAYENRNSKDVARRIVCGSLEVNEDIHADARDLLYMMLEKDASMRPSLEQIKQHPWFASINFDELSHRERPRPLTPMKALEPSPEAEDVKFPPPYQEGEAPHPWFQWVSPNLQNRKPKAKSSRTKRSWIHQRSVSAPSARLTPRLSPIPPPLSAFFASPVIPAASPVSPAFPAAPLHSDGAARSTMPLDPAHTLTSVLLSAIRLPSFAPPQPSPNPCMLTRPCGLDVSRLVPAGGGVYSVLPDPSPVEGSRHALGPVAAVDQATLSNASCTIILDAPSRDATRVTNALPSWDARNPTVVADRVVVENVNICAEPSHRSAKTGDTVATRVDASSALSSKLAPHDRECSPWALA</sequence>
<dbReference type="InterPro" id="IPR011009">
    <property type="entry name" value="Kinase-like_dom_sf"/>
</dbReference>
<keyword evidence="5" id="KW-0067">ATP-binding</keyword>
<proteinExistence type="predicted"/>
<dbReference type="EMBL" id="CCBP010000033">
    <property type="protein sequence ID" value="CDO69085.1"/>
    <property type="molecule type" value="Genomic_DNA"/>
</dbReference>
<feature type="region of interest" description="Disordered" evidence="6">
    <location>
        <begin position="490"/>
        <end position="509"/>
    </location>
</feature>
<dbReference type="SUPFAM" id="SSF56112">
    <property type="entry name" value="Protein kinase-like (PK-like)"/>
    <property type="match status" value="1"/>
</dbReference>
<evidence type="ECO:0000313" key="8">
    <source>
        <dbReference type="EMBL" id="CDO69085.1"/>
    </source>
</evidence>
<dbReference type="AlphaFoldDB" id="A0A060S433"/>
<keyword evidence="3" id="KW-0547">Nucleotide-binding</keyword>
<dbReference type="PROSITE" id="PS50011">
    <property type="entry name" value="PROTEIN_KINASE_DOM"/>
    <property type="match status" value="1"/>
</dbReference>
<gene>
    <name evidence="8" type="ORF">BN946_scf184992.g34</name>
</gene>
<organism evidence="8 9">
    <name type="scientific">Pycnoporus cinnabarinus</name>
    <name type="common">Cinnabar-red polypore</name>
    <name type="synonym">Trametes cinnabarina</name>
    <dbReference type="NCBI Taxonomy" id="5643"/>
    <lineage>
        <taxon>Eukaryota</taxon>
        <taxon>Fungi</taxon>
        <taxon>Dikarya</taxon>
        <taxon>Basidiomycota</taxon>
        <taxon>Agaricomycotina</taxon>
        <taxon>Agaricomycetes</taxon>
        <taxon>Polyporales</taxon>
        <taxon>Polyporaceae</taxon>
        <taxon>Trametes</taxon>
    </lineage>
</organism>
<dbReference type="Gene3D" id="1.10.510.10">
    <property type="entry name" value="Transferase(Phosphotransferase) domain 1"/>
    <property type="match status" value="1"/>
</dbReference>
<feature type="domain" description="Protein kinase" evidence="7">
    <location>
        <begin position="147"/>
        <end position="432"/>
    </location>
</feature>
<dbReference type="GO" id="GO:0005524">
    <property type="term" value="F:ATP binding"/>
    <property type="evidence" value="ECO:0007669"/>
    <property type="project" value="UniProtKB-KW"/>
</dbReference>
<evidence type="ECO:0000313" key="9">
    <source>
        <dbReference type="Proteomes" id="UP000029665"/>
    </source>
</evidence>
<dbReference type="GO" id="GO:0004674">
    <property type="term" value="F:protein serine/threonine kinase activity"/>
    <property type="evidence" value="ECO:0007669"/>
    <property type="project" value="UniProtKB-KW"/>
</dbReference>
<evidence type="ECO:0000256" key="1">
    <source>
        <dbReference type="ARBA" id="ARBA00022527"/>
    </source>
</evidence>
<dbReference type="OrthoDB" id="68483at2759"/>
<protein>
    <recommendedName>
        <fullName evidence="7">Protein kinase domain-containing protein</fullName>
    </recommendedName>
</protein>
<feature type="region of interest" description="Disordered" evidence="6">
    <location>
        <begin position="449"/>
        <end position="470"/>
    </location>
</feature>